<evidence type="ECO:0000256" key="5">
    <source>
        <dbReference type="ARBA" id="ARBA00022833"/>
    </source>
</evidence>
<dbReference type="AlphaFoldDB" id="A0A6I3IS25"/>
<proteinExistence type="inferred from homology"/>
<evidence type="ECO:0000256" key="6">
    <source>
        <dbReference type="ARBA" id="ARBA00023049"/>
    </source>
</evidence>
<dbReference type="Pfam" id="PF01447">
    <property type="entry name" value="Peptidase_M4"/>
    <property type="match status" value="1"/>
</dbReference>
<feature type="domain" description="Peptidase M4" evidence="10">
    <location>
        <begin position="101"/>
        <end position="207"/>
    </location>
</feature>
<evidence type="ECO:0000313" key="12">
    <source>
        <dbReference type="EMBL" id="MTB72730.1"/>
    </source>
</evidence>
<dbReference type="InterPro" id="IPR001570">
    <property type="entry name" value="Peptidase_M4_C_domain"/>
</dbReference>
<evidence type="ECO:0000313" key="13">
    <source>
        <dbReference type="Proteomes" id="UP000431092"/>
    </source>
</evidence>
<dbReference type="GO" id="GO:0005576">
    <property type="term" value="C:extracellular region"/>
    <property type="evidence" value="ECO:0007669"/>
    <property type="project" value="UniProtKB-SubCell"/>
</dbReference>
<evidence type="ECO:0000259" key="11">
    <source>
        <dbReference type="Pfam" id="PF02868"/>
    </source>
</evidence>
<keyword evidence="4 8" id="KW-0378">Hydrolase</keyword>
<keyword evidence="2 8" id="KW-0645">Protease</keyword>
<evidence type="ECO:0000256" key="3">
    <source>
        <dbReference type="ARBA" id="ARBA00022723"/>
    </source>
</evidence>
<keyword evidence="8" id="KW-0964">Secreted</keyword>
<reference evidence="12 13" key="1">
    <citation type="submission" date="2019-11" db="EMBL/GenBank/DDBJ databases">
        <title>Whole genome sequencing identifies a novel species of the genus Arsenicicoccus isolated from human blood.</title>
        <authorList>
            <person name="Jeong J.H."/>
            <person name="Kweon O.J."/>
            <person name="Kim H.R."/>
            <person name="Kim T.-H."/>
            <person name="Ha S.-M."/>
            <person name="Lee M.-K."/>
        </authorList>
    </citation>
    <scope>NUCLEOTIDE SEQUENCE [LARGE SCALE GENOMIC DNA]</scope>
    <source>
        <strain evidence="12 13">MKL-02</strain>
    </source>
</reference>
<dbReference type="PANTHER" id="PTHR43579:SF1">
    <property type="entry name" value="NEUTRAL METALLOPROTEINASE"/>
    <property type="match status" value="1"/>
</dbReference>
<keyword evidence="6 8" id="KW-0482">Metalloprotease</keyword>
<comment type="caution">
    <text evidence="12">The sequence shown here is derived from an EMBL/GenBank/DDBJ whole genome shotgun (WGS) entry which is preliminary data.</text>
</comment>
<name>A0A6I3IS25_9MICO</name>
<dbReference type="InterPro" id="IPR052759">
    <property type="entry name" value="Metalloprotease_M4"/>
</dbReference>
<accession>A0A6I3IS25</accession>
<dbReference type="GO" id="GO:0004222">
    <property type="term" value="F:metalloendopeptidase activity"/>
    <property type="evidence" value="ECO:0007669"/>
    <property type="project" value="UniProtKB-UniRule"/>
</dbReference>
<evidence type="ECO:0000256" key="1">
    <source>
        <dbReference type="ARBA" id="ARBA00009388"/>
    </source>
</evidence>
<evidence type="ECO:0000256" key="4">
    <source>
        <dbReference type="ARBA" id="ARBA00022801"/>
    </source>
</evidence>
<dbReference type="PANTHER" id="PTHR43579">
    <property type="match status" value="1"/>
</dbReference>
<dbReference type="CDD" id="cd09597">
    <property type="entry name" value="M4_TLP"/>
    <property type="match status" value="1"/>
</dbReference>
<feature type="compositionally biased region" description="Basic and acidic residues" evidence="9">
    <location>
        <begin position="95"/>
        <end position="105"/>
    </location>
</feature>
<keyword evidence="13" id="KW-1185">Reference proteome</keyword>
<dbReference type="SUPFAM" id="SSF55486">
    <property type="entry name" value="Metalloproteases ('zincins'), catalytic domain"/>
    <property type="match status" value="1"/>
</dbReference>
<organism evidence="12 13">
    <name type="scientific">Arsenicicoccus cauae</name>
    <dbReference type="NCBI Taxonomy" id="2663847"/>
    <lineage>
        <taxon>Bacteria</taxon>
        <taxon>Bacillati</taxon>
        <taxon>Actinomycetota</taxon>
        <taxon>Actinomycetes</taxon>
        <taxon>Micrococcales</taxon>
        <taxon>Intrasporangiaceae</taxon>
        <taxon>Arsenicicoccus</taxon>
    </lineage>
</organism>
<feature type="compositionally biased region" description="Basic and acidic residues" evidence="9">
    <location>
        <begin position="31"/>
        <end position="49"/>
    </location>
</feature>
<evidence type="ECO:0000256" key="8">
    <source>
        <dbReference type="RuleBase" id="RU366073"/>
    </source>
</evidence>
<gene>
    <name evidence="12" type="ORF">GGG17_12300</name>
</gene>
<feature type="active site" evidence="7">
    <location>
        <position position="200"/>
    </location>
</feature>
<evidence type="ECO:0000256" key="9">
    <source>
        <dbReference type="SAM" id="MobiDB-lite"/>
    </source>
</evidence>
<comment type="subcellular location">
    <subcellularLocation>
        <location evidence="8">Secreted</location>
    </subcellularLocation>
</comment>
<dbReference type="InterPro" id="IPR027268">
    <property type="entry name" value="Peptidase_M4/M1_CTD_sf"/>
</dbReference>
<dbReference type="GO" id="GO:0006508">
    <property type="term" value="P:proteolysis"/>
    <property type="evidence" value="ECO:0007669"/>
    <property type="project" value="UniProtKB-KW"/>
</dbReference>
<feature type="active site" description="Proton donor" evidence="7">
    <location>
        <position position="305"/>
    </location>
</feature>
<dbReference type="EMBL" id="WLVL01000040">
    <property type="protein sequence ID" value="MTB72730.1"/>
    <property type="molecule type" value="Genomic_DNA"/>
</dbReference>
<feature type="region of interest" description="Disordered" evidence="9">
    <location>
        <begin position="31"/>
        <end position="109"/>
    </location>
</feature>
<dbReference type="Proteomes" id="UP000431092">
    <property type="component" value="Unassembled WGS sequence"/>
</dbReference>
<dbReference type="InterPro" id="IPR013856">
    <property type="entry name" value="Peptidase_M4_domain"/>
</dbReference>
<feature type="region of interest" description="Disordered" evidence="9">
    <location>
        <begin position="379"/>
        <end position="398"/>
    </location>
</feature>
<protein>
    <recommendedName>
        <fullName evidence="8">Neutral metalloproteinase</fullName>
        <ecNumber evidence="8">3.4.24.-</ecNumber>
    </recommendedName>
</protein>
<dbReference type="EC" id="3.4.24.-" evidence="8"/>
<dbReference type="Pfam" id="PF02868">
    <property type="entry name" value="Peptidase_M4_C"/>
    <property type="match status" value="1"/>
</dbReference>
<dbReference type="PRINTS" id="PR00730">
    <property type="entry name" value="THERMOLYSIN"/>
</dbReference>
<evidence type="ECO:0000259" key="10">
    <source>
        <dbReference type="Pfam" id="PF01447"/>
    </source>
</evidence>
<dbReference type="InterPro" id="IPR023612">
    <property type="entry name" value="Peptidase_M4"/>
</dbReference>
<keyword evidence="3" id="KW-0479">Metal-binding</keyword>
<comment type="function">
    <text evidence="8">Extracellular zinc metalloprotease.</text>
</comment>
<dbReference type="Gene3D" id="1.10.390.10">
    <property type="entry name" value="Neutral Protease Domain 2"/>
    <property type="match status" value="1"/>
</dbReference>
<sequence length="398" mass="42623">MTPPQTSAPVLPHRCGIVPPHLLRHIAQDAPERRAAEAARHTLMHDTRQRGSRQVRTSRPEPRLPGAIGLRDPRTRHTTPAPARPDPARGAAPLEPDRRLHDARHGTTLPGQLVRSEADPATADESVTEAYDGLGATYRLLADVYGRDSLDGRGLTLVATVHYDRDYSNAFWDGEQMVFGDGDGVYFASFTDSIDVMGHELAHGITQFTAGLTYVGQSGALNESISDVIGSLTKQQALGQTADQADWLIGAGIFTPKVRGVALRSMKAPGTAYDDPALGKDPQPGSMADYVDLPHDSDNDNGGVHINSGIPNRAFYLAAAALGGHAWERAGQVWWDVLTAAHGVRIPQDCDFARFARATLDSAAARYGADGEESGAVARAWEQVGVEPAGPGARTSRR</sequence>
<feature type="domain" description="Peptidase M4 C-terminal" evidence="11">
    <location>
        <begin position="210"/>
        <end position="386"/>
    </location>
</feature>
<dbReference type="Gene3D" id="3.10.170.10">
    <property type="match status" value="1"/>
</dbReference>
<evidence type="ECO:0000256" key="2">
    <source>
        <dbReference type="ARBA" id="ARBA00022670"/>
    </source>
</evidence>
<dbReference type="GO" id="GO:0046872">
    <property type="term" value="F:metal ion binding"/>
    <property type="evidence" value="ECO:0007669"/>
    <property type="project" value="UniProtKB-UniRule"/>
</dbReference>
<comment type="similarity">
    <text evidence="1 8">Belongs to the peptidase M4 family.</text>
</comment>
<evidence type="ECO:0000256" key="7">
    <source>
        <dbReference type="PIRSR" id="PIRSR623612-1"/>
    </source>
</evidence>
<comment type="cofactor">
    <cofactor evidence="8">
        <name>Zn(2+)</name>
        <dbReference type="ChEBI" id="CHEBI:29105"/>
    </cofactor>
</comment>
<dbReference type="RefSeq" id="WP_154594015.1">
    <property type="nucleotide sequence ID" value="NZ_WLVL01000040.1"/>
</dbReference>
<keyword evidence="5 8" id="KW-0862">Zinc</keyword>